<evidence type="ECO:0000256" key="3">
    <source>
        <dbReference type="ARBA" id="ARBA00023242"/>
    </source>
</evidence>
<name>A0ABC8R8K5_9AQUA</name>
<proteinExistence type="predicted"/>
<comment type="subcellular location">
    <subcellularLocation>
        <location evidence="1">Nucleus</location>
    </subcellularLocation>
</comment>
<comment type="caution">
    <text evidence="5">The sequence shown here is derived from an EMBL/GenBank/DDBJ whole genome shotgun (WGS) entry which is preliminary data.</text>
</comment>
<protein>
    <recommendedName>
        <fullName evidence="4">Nucleoporin Nup120/160 beta-propeller domain-containing protein</fullName>
    </recommendedName>
</protein>
<evidence type="ECO:0000313" key="6">
    <source>
        <dbReference type="Proteomes" id="UP001642360"/>
    </source>
</evidence>
<reference evidence="5 6" key="1">
    <citation type="submission" date="2024-02" db="EMBL/GenBank/DDBJ databases">
        <authorList>
            <person name="Vignale AGUSTIN F."/>
            <person name="Sosa J E."/>
            <person name="Modenutti C."/>
        </authorList>
    </citation>
    <scope>NUCLEOTIDE SEQUENCE [LARGE SCALE GENOMIC DNA]</scope>
</reference>
<gene>
    <name evidence="5" type="ORF">ILEXP_LOCUS8561</name>
</gene>
<dbReference type="Pfam" id="PF11715">
    <property type="entry name" value="Beta-prop_Nup120_160"/>
    <property type="match status" value="1"/>
</dbReference>
<dbReference type="AlphaFoldDB" id="A0ABC8R8K5"/>
<dbReference type="InterPro" id="IPR021717">
    <property type="entry name" value="Nucleoporin_Nup160"/>
</dbReference>
<keyword evidence="2" id="KW-0813">Transport</keyword>
<dbReference type="GO" id="GO:0005643">
    <property type="term" value="C:nuclear pore"/>
    <property type="evidence" value="ECO:0007669"/>
    <property type="project" value="UniProtKB-ARBA"/>
</dbReference>
<dbReference type="PANTHER" id="PTHR21286">
    <property type="entry name" value="NUCLEAR PORE COMPLEX PROTEIN NUP160"/>
    <property type="match status" value="1"/>
</dbReference>
<evidence type="ECO:0000256" key="2">
    <source>
        <dbReference type="ARBA" id="ARBA00022448"/>
    </source>
</evidence>
<keyword evidence="6" id="KW-1185">Reference proteome</keyword>
<feature type="domain" description="Nucleoporin Nup120/160 beta-propeller" evidence="4">
    <location>
        <begin position="27"/>
        <end position="149"/>
    </location>
</feature>
<accession>A0ABC8R8K5</accession>
<evidence type="ECO:0000256" key="1">
    <source>
        <dbReference type="ARBA" id="ARBA00004123"/>
    </source>
</evidence>
<keyword evidence="3" id="KW-0539">Nucleus</keyword>
<dbReference type="EMBL" id="CAUOFW020001092">
    <property type="protein sequence ID" value="CAK9141040.1"/>
    <property type="molecule type" value="Genomic_DNA"/>
</dbReference>
<dbReference type="InterPro" id="IPR059141">
    <property type="entry name" value="Beta-prop_Nup120_160"/>
</dbReference>
<dbReference type="GO" id="GO:0006913">
    <property type="term" value="P:nucleocytoplasmic transport"/>
    <property type="evidence" value="ECO:0007669"/>
    <property type="project" value="UniProtKB-ARBA"/>
</dbReference>
<dbReference type="Proteomes" id="UP001642360">
    <property type="component" value="Unassembled WGS sequence"/>
</dbReference>
<organism evidence="5 6">
    <name type="scientific">Ilex paraguariensis</name>
    <name type="common">yerba mate</name>
    <dbReference type="NCBI Taxonomy" id="185542"/>
    <lineage>
        <taxon>Eukaryota</taxon>
        <taxon>Viridiplantae</taxon>
        <taxon>Streptophyta</taxon>
        <taxon>Embryophyta</taxon>
        <taxon>Tracheophyta</taxon>
        <taxon>Spermatophyta</taxon>
        <taxon>Magnoliopsida</taxon>
        <taxon>eudicotyledons</taxon>
        <taxon>Gunneridae</taxon>
        <taxon>Pentapetalae</taxon>
        <taxon>asterids</taxon>
        <taxon>campanulids</taxon>
        <taxon>Aquifoliales</taxon>
        <taxon>Aquifoliaceae</taxon>
        <taxon>Ilex</taxon>
    </lineage>
</organism>
<evidence type="ECO:0000259" key="4">
    <source>
        <dbReference type="Pfam" id="PF11715"/>
    </source>
</evidence>
<sequence length="160" mass="17299">MVVFDAPIFFSTLNKKITHHGLLCNRRIHRSQPHVLEIVEICANTELPRHGLQIMFPDALFPFALICKDETSGSGNHSMLYALAFSGVGYLVKLKDICNYASCSVIPSNEIIEYSTPTYPHCGAITAVAATSGCLVIGRSDGSVGCFQLGMLDPNAPGIK</sequence>
<evidence type="ECO:0000313" key="5">
    <source>
        <dbReference type="EMBL" id="CAK9141040.1"/>
    </source>
</evidence>
<dbReference type="PANTHER" id="PTHR21286:SF0">
    <property type="entry name" value="NUCLEAR PORE COMPLEX PROTEIN NUP160"/>
    <property type="match status" value="1"/>
</dbReference>